<dbReference type="Gene3D" id="3.40.190.10">
    <property type="entry name" value="Periplasmic binding protein-like II"/>
    <property type="match status" value="2"/>
</dbReference>
<comment type="caution">
    <text evidence="4">The sequence shown here is derived from an EMBL/GenBank/DDBJ whole genome shotgun (WGS) entry which is preliminary data.</text>
</comment>
<evidence type="ECO:0000313" key="4">
    <source>
        <dbReference type="EMBL" id="MCE5170561.1"/>
    </source>
</evidence>
<reference evidence="4 5" key="1">
    <citation type="submission" date="2021-11" db="EMBL/GenBank/DDBJ databases">
        <title>Draft genome sequence of Paenibacillus profundus YoMME, a new Gram-positive bacteria with exoelectrogenic properties.</title>
        <authorList>
            <person name="Hubenova Y."/>
            <person name="Hubenova E."/>
            <person name="Manasiev Y."/>
            <person name="Peykov S."/>
            <person name="Mitov M."/>
        </authorList>
    </citation>
    <scope>NUCLEOTIDE SEQUENCE [LARGE SCALE GENOMIC DNA]</scope>
    <source>
        <strain evidence="4 5">YoMME</strain>
    </source>
</reference>
<gene>
    <name evidence="4" type="ORF">LQV63_14690</name>
</gene>
<dbReference type="PANTHER" id="PTHR43649">
    <property type="entry name" value="ARABINOSE-BINDING PROTEIN-RELATED"/>
    <property type="match status" value="1"/>
</dbReference>
<evidence type="ECO:0000256" key="1">
    <source>
        <dbReference type="ARBA" id="ARBA00008520"/>
    </source>
</evidence>
<dbReference type="PROSITE" id="PS51257">
    <property type="entry name" value="PROKAR_LIPOPROTEIN"/>
    <property type="match status" value="1"/>
</dbReference>
<evidence type="ECO:0000313" key="5">
    <source>
        <dbReference type="Proteomes" id="UP001199916"/>
    </source>
</evidence>
<keyword evidence="3" id="KW-0732">Signal</keyword>
<name>A0ABS8YEY1_9BACL</name>
<keyword evidence="5" id="KW-1185">Reference proteome</keyword>
<dbReference type="InterPro" id="IPR050490">
    <property type="entry name" value="Bact_solute-bd_prot1"/>
</dbReference>
<dbReference type="RefSeq" id="WP_019422959.1">
    <property type="nucleotide sequence ID" value="NZ_JAJNBZ010000010.1"/>
</dbReference>
<dbReference type="PANTHER" id="PTHR43649:SF29">
    <property type="entry name" value="OSMOPROTECTIVE COMPOUNDS-BINDING PROTEIN GGTB"/>
    <property type="match status" value="1"/>
</dbReference>
<evidence type="ECO:0000256" key="2">
    <source>
        <dbReference type="ARBA" id="ARBA00022448"/>
    </source>
</evidence>
<dbReference type="Proteomes" id="UP001199916">
    <property type="component" value="Unassembled WGS sequence"/>
</dbReference>
<sequence>MKKSLVMLLSLLFIASTVLAACSSKQETTSPQAGNDKPAEEKVEPFEMKMRHIEIGDSNKNRFGRLEAVVKNTEAENPGLTIKLDGVESEVNRKDKLRSEMAAGNPPDIFDAFGSPDVGVFAKEGLVLDLTPILEEMGLKDKFVSLTPWTHDGKIYGLPKGGSIEGYFYNKKYFAEKGLELPKTLAEMEQIAEKIKADGKVPIAQASKDAWVPLMTTNNLWAYYAGAEFTNGFKTGESKWDDPRMVEAVTKHQDWVKKGYFKKGELGLEYNNQRNQLLTDEAIMMYDGSWAYSALTDEKTAGADTKDKFGFFLMPPLKEGEGTSSMVDTNNGYAFSAKAAEDPRKLAAIKSFIKNFFNEDVQLQSFKEDGMLPSMKIEDSKMKEVAEHPLMQEILARMNEVKYTWPAFDALVQAEVNTELGTGIQQVIEGVKEPKAMLEAMQKVQEQVNEETDAAQ</sequence>
<organism evidence="4 5">
    <name type="scientific">Paenibacillus profundus</name>
    <dbReference type="NCBI Taxonomy" id="1173085"/>
    <lineage>
        <taxon>Bacteria</taxon>
        <taxon>Bacillati</taxon>
        <taxon>Bacillota</taxon>
        <taxon>Bacilli</taxon>
        <taxon>Bacillales</taxon>
        <taxon>Paenibacillaceae</taxon>
        <taxon>Paenibacillus</taxon>
    </lineage>
</organism>
<dbReference type="InterPro" id="IPR006059">
    <property type="entry name" value="SBP"/>
</dbReference>
<feature type="chain" id="PRO_5047410006" evidence="3">
    <location>
        <begin position="21"/>
        <end position="456"/>
    </location>
</feature>
<dbReference type="Pfam" id="PF01547">
    <property type="entry name" value="SBP_bac_1"/>
    <property type="match status" value="1"/>
</dbReference>
<protein>
    <submittedName>
        <fullName evidence="4">Extracellular solute-binding protein</fullName>
    </submittedName>
</protein>
<comment type="similarity">
    <text evidence="1">Belongs to the bacterial solute-binding protein 1 family.</text>
</comment>
<dbReference type="SUPFAM" id="SSF53850">
    <property type="entry name" value="Periplasmic binding protein-like II"/>
    <property type="match status" value="1"/>
</dbReference>
<proteinExistence type="inferred from homology"/>
<evidence type="ECO:0000256" key="3">
    <source>
        <dbReference type="SAM" id="SignalP"/>
    </source>
</evidence>
<keyword evidence="2" id="KW-0813">Transport</keyword>
<dbReference type="EMBL" id="JAJNBZ010000010">
    <property type="protein sequence ID" value="MCE5170561.1"/>
    <property type="molecule type" value="Genomic_DNA"/>
</dbReference>
<feature type="signal peptide" evidence="3">
    <location>
        <begin position="1"/>
        <end position="20"/>
    </location>
</feature>
<accession>A0ABS8YEY1</accession>